<dbReference type="eggNOG" id="COG0300">
    <property type="taxonomic scope" value="Bacteria"/>
</dbReference>
<accession>A9IHN3</accession>
<dbReference type="InterPro" id="IPR057326">
    <property type="entry name" value="KR_dom"/>
</dbReference>
<sequence length="268" mass="27620">MNVQGKRVLITGGSSGIGLATAAELARKGATVFIAGRRAAVVRQAVEQLRAQGAQADGTDADVATAEGRQRALQAACKAMGGLDILVNSAGGVRAGRLEDIPEDDIAQMVAVNLLAPVLLARAALPHLRASGNGMIVNISSGIALVGVPFYTAYAAVKAGISHFGEALRRELKGEGVHVLTAYPGATDTPMMASSRAGPDLGFVREPAAAVAQAIVEGIETDALQVIRGGDVRAAMIAQNRSDPESLDERFQTLKPKLAEAVKDHSAL</sequence>
<dbReference type="SUPFAM" id="SSF51735">
    <property type="entry name" value="NAD(P)-binding Rossmann-fold domains"/>
    <property type="match status" value="1"/>
</dbReference>
<dbReference type="STRING" id="94624.Bpet4903"/>
<dbReference type="AlphaFoldDB" id="A9IHN3"/>
<organism evidence="5 6">
    <name type="scientific">Bordetella petrii (strain ATCC BAA-461 / DSM 12804 / CCUG 43448 / CIP 107267 / Se-1111R)</name>
    <dbReference type="NCBI Taxonomy" id="340100"/>
    <lineage>
        <taxon>Bacteria</taxon>
        <taxon>Pseudomonadati</taxon>
        <taxon>Pseudomonadota</taxon>
        <taxon>Betaproteobacteria</taxon>
        <taxon>Burkholderiales</taxon>
        <taxon>Alcaligenaceae</taxon>
        <taxon>Bordetella</taxon>
    </lineage>
</organism>
<evidence type="ECO:0000313" key="5">
    <source>
        <dbReference type="EMBL" id="CAP45255.1"/>
    </source>
</evidence>
<keyword evidence="6" id="KW-1185">Reference proteome</keyword>
<dbReference type="PRINTS" id="PR00080">
    <property type="entry name" value="SDRFAMILY"/>
</dbReference>
<feature type="domain" description="Ketoreductase" evidence="4">
    <location>
        <begin position="6"/>
        <end position="189"/>
    </location>
</feature>
<dbReference type="PANTHER" id="PTHR44196:SF1">
    <property type="entry name" value="DEHYDROGENASE_REDUCTASE SDR FAMILY MEMBER 7B"/>
    <property type="match status" value="1"/>
</dbReference>
<reference evidence="5 6" key="1">
    <citation type="journal article" date="2008" name="BMC Genomics">
        <title>The missing link: Bordetella petrii is endowed with both the metabolic versatility of environmental bacteria and virulence traits of pathogenic Bordetellae.</title>
        <authorList>
            <person name="Gross R."/>
            <person name="Guzman C.A."/>
            <person name="Sebaihia M."/>
            <person name="Martins Dos Santos V.A."/>
            <person name="Pieper D.H."/>
            <person name="Koebnik R."/>
            <person name="Lechner M."/>
            <person name="Bartels D."/>
            <person name="Buhrmester J."/>
            <person name="Choudhuri J.V."/>
            <person name="Ebensen T."/>
            <person name="Gaigalat L."/>
            <person name="Herrmann S."/>
            <person name="Khachane A.N."/>
            <person name="Larisch C."/>
            <person name="Link S."/>
            <person name="Linke B."/>
            <person name="Meyer F."/>
            <person name="Mormann S."/>
            <person name="Nakunst D."/>
            <person name="Rueckert C."/>
            <person name="Schneiker-Bekel S."/>
            <person name="Schulze K."/>
            <person name="Vorhoelter F.J."/>
            <person name="Yevsa T."/>
            <person name="Engle J.T."/>
            <person name="Goldman W.E."/>
            <person name="Puehler A."/>
            <person name="Goebel U.B."/>
            <person name="Goesmann A."/>
            <person name="Bloecker H."/>
            <person name="Kaiser O."/>
            <person name="Martinez-Arias R."/>
        </authorList>
    </citation>
    <scope>NUCLEOTIDE SEQUENCE [LARGE SCALE GENOMIC DNA]</scope>
    <source>
        <strain evidence="6">ATCC BAA-461 / DSM 12804 / CCUG 43448 / CIP 107267 / Se-1111R</strain>
    </source>
</reference>
<dbReference type="PRINTS" id="PR00081">
    <property type="entry name" value="GDHRDH"/>
</dbReference>
<dbReference type="PANTHER" id="PTHR44196">
    <property type="entry name" value="DEHYDROGENASE/REDUCTASE SDR FAMILY MEMBER 7B"/>
    <property type="match status" value="1"/>
</dbReference>
<evidence type="ECO:0000256" key="2">
    <source>
        <dbReference type="ARBA" id="ARBA00023002"/>
    </source>
</evidence>
<dbReference type="InterPro" id="IPR036291">
    <property type="entry name" value="NAD(P)-bd_dom_sf"/>
</dbReference>
<keyword evidence="2 5" id="KW-0560">Oxidoreductase</keyword>
<dbReference type="EC" id="1.-.-.-" evidence="5"/>
<dbReference type="SMART" id="SM00822">
    <property type="entry name" value="PKS_KR"/>
    <property type="match status" value="1"/>
</dbReference>
<evidence type="ECO:0000313" key="6">
    <source>
        <dbReference type="Proteomes" id="UP000001225"/>
    </source>
</evidence>
<dbReference type="Proteomes" id="UP000001225">
    <property type="component" value="Chromosome"/>
</dbReference>
<gene>
    <name evidence="5" type="ordered locus">Bpet4903</name>
</gene>
<dbReference type="GO" id="GO:0016491">
    <property type="term" value="F:oxidoreductase activity"/>
    <property type="evidence" value="ECO:0007669"/>
    <property type="project" value="UniProtKB-KW"/>
</dbReference>
<protein>
    <submittedName>
        <fullName evidence="5">Short chain dehydrogenase</fullName>
        <ecNumber evidence="5">1.-.-.-</ecNumber>
    </submittedName>
</protein>
<dbReference type="KEGG" id="bpt:Bpet4903"/>
<dbReference type="CDD" id="cd05233">
    <property type="entry name" value="SDR_c"/>
    <property type="match status" value="1"/>
</dbReference>
<dbReference type="Pfam" id="PF00106">
    <property type="entry name" value="adh_short"/>
    <property type="match status" value="1"/>
</dbReference>
<dbReference type="GO" id="GO:0016020">
    <property type="term" value="C:membrane"/>
    <property type="evidence" value="ECO:0007669"/>
    <property type="project" value="TreeGrafter"/>
</dbReference>
<dbReference type="EMBL" id="AM902716">
    <property type="protein sequence ID" value="CAP45255.1"/>
    <property type="molecule type" value="Genomic_DNA"/>
</dbReference>
<evidence type="ECO:0000259" key="4">
    <source>
        <dbReference type="SMART" id="SM00822"/>
    </source>
</evidence>
<dbReference type="Gene3D" id="3.40.50.720">
    <property type="entry name" value="NAD(P)-binding Rossmann-like Domain"/>
    <property type="match status" value="1"/>
</dbReference>
<dbReference type="InterPro" id="IPR002347">
    <property type="entry name" value="SDR_fam"/>
</dbReference>
<name>A9IHN3_BORPD</name>
<evidence type="ECO:0000256" key="1">
    <source>
        <dbReference type="ARBA" id="ARBA00006484"/>
    </source>
</evidence>
<comment type="similarity">
    <text evidence="1 3">Belongs to the short-chain dehydrogenases/reductases (SDR) family.</text>
</comment>
<evidence type="ECO:0000256" key="3">
    <source>
        <dbReference type="RuleBase" id="RU000363"/>
    </source>
</evidence>
<proteinExistence type="inferred from homology"/>